<organism evidence="3 6">
    <name type="scientific">Enterocloster aldenensis</name>
    <dbReference type="NCBI Taxonomy" id="358742"/>
    <lineage>
        <taxon>Bacteria</taxon>
        <taxon>Bacillati</taxon>
        <taxon>Bacillota</taxon>
        <taxon>Clostridia</taxon>
        <taxon>Lachnospirales</taxon>
        <taxon>Lachnospiraceae</taxon>
        <taxon>Enterocloster</taxon>
    </lineage>
</organism>
<proteinExistence type="predicted"/>
<evidence type="ECO:0000259" key="2">
    <source>
        <dbReference type="Pfam" id="PF13309"/>
    </source>
</evidence>
<dbReference type="Pfam" id="PF08348">
    <property type="entry name" value="PAS_6"/>
    <property type="match status" value="1"/>
</dbReference>
<name>A0AAX1SIB4_9FIRM</name>
<dbReference type="PANTHER" id="PTHR35568">
    <property type="entry name" value="TRANSCRIPTIONAL REGULATOR DAUR"/>
    <property type="match status" value="1"/>
</dbReference>
<sequence>MGFVKDNFEVLDSLAKCIAIQFGTNCEVVLHDLTLPYDRTIVSIYNGHVTGREVGGGGTNAGLEILRGTAMPEDQYGYINYTKDGRTLRTSSKYFMGEDGKVEGSLCINLDITGLMIGEAAMRALSGQGAETNTKEVFTANVDELLDTLMQDAVQSTGRQLAMLTKEDKVAVVRYLDEKGAFLIKKSAEKVADFLGISRFTVYNYLNEGNGTKESGEDG</sequence>
<keyword evidence="5" id="KW-1185">Reference proteome</keyword>
<dbReference type="Proteomes" id="UP000669239">
    <property type="component" value="Unassembled WGS sequence"/>
</dbReference>
<dbReference type="GeneID" id="97208660"/>
<dbReference type="PANTHER" id="PTHR35568:SF1">
    <property type="entry name" value="TRANSCRIPTIONAL REGULATOR DAUR"/>
    <property type="match status" value="1"/>
</dbReference>
<reference evidence="3" key="3">
    <citation type="submission" date="2022-01" db="EMBL/GenBank/DDBJ databases">
        <title>Collection of gut derived symbiotic bacterial strains cultured from healthy donors.</title>
        <authorList>
            <person name="Lin H."/>
            <person name="Kohout C."/>
            <person name="Waligurski E."/>
            <person name="Pamer E.G."/>
        </authorList>
    </citation>
    <scope>NUCLEOTIDE SEQUENCE</scope>
    <source>
        <strain evidence="3">DFI.6.55</strain>
    </source>
</reference>
<evidence type="ECO:0000313" key="5">
    <source>
        <dbReference type="Proteomes" id="UP000669239"/>
    </source>
</evidence>
<reference evidence="4 5" key="1">
    <citation type="journal article" date="2020" name="Cell Host Microbe">
        <title>Functional and Genomic Variation between Human-Derived Isolates of Lachnospiraceae Reveals Inter- and Intra-Species Diversity.</title>
        <authorList>
            <person name="Sorbara M.T."/>
            <person name="Littmann E.R."/>
            <person name="Fontana E."/>
            <person name="Moody T.U."/>
            <person name="Kohout C.E."/>
            <person name="Gjonbalaj M."/>
            <person name="Eaton V."/>
            <person name="Seok R."/>
            <person name="Leiner I.M."/>
            <person name="Pamer E.G."/>
        </authorList>
    </citation>
    <scope>NUCLEOTIDE SEQUENCE [LARGE SCALE GENOMIC DNA]</scope>
    <source>
        <strain evidence="4 5">MSK.1.17</strain>
    </source>
</reference>
<protein>
    <submittedName>
        <fullName evidence="3 4">Transcriptional regulator</fullName>
    </submittedName>
</protein>
<evidence type="ECO:0000313" key="6">
    <source>
        <dbReference type="Proteomes" id="UP001299608"/>
    </source>
</evidence>
<evidence type="ECO:0000313" key="4">
    <source>
        <dbReference type="EMBL" id="NSJ49241.1"/>
    </source>
</evidence>
<dbReference type="InterPro" id="IPR039446">
    <property type="entry name" value="DauR-like"/>
</dbReference>
<comment type="caution">
    <text evidence="3">The sequence shown here is derived from an EMBL/GenBank/DDBJ whole genome shotgun (WGS) entry which is preliminary data.</text>
</comment>
<evidence type="ECO:0000313" key="3">
    <source>
        <dbReference type="EMBL" id="MCG4746677.1"/>
    </source>
</evidence>
<dbReference type="Pfam" id="PF13309">
    <property type="entry name" value="HTH_22"/>
    <property type="match status" value="1"/>
</dbReference>
<feature type="domain" description="Transcriptional regulator DauR-like HTH" evidence="2">
    <location>
        <begin position="146"/>
        <end position="207"/>
    </location>
</feature>
<reference evidence="4" key="2">
    <citation type="submission" date="2020-02" db="EMBL/GenBank/DDBJ databases">
        <authorList>
            <person name="Littmann E."/>
            <person name="Sorbara M."/>
        </authorList>
    </citation>
    <scope>NUCLEOTIDE SEQUENCE</scope>
    <source>
        <strain evidence="4">MSK.1.17</strain>
    </source>
</reference>
<feature type="domain" description="YheO-like" evidence="1">
    <location>
        <begin position="10"/>
        <end position="116"/>
    </location>
</feature>
<dbReference type="InterPro" id="IPR039445">
    <property type="entry name" value="DauR-like_HTH"/>
</dbReference>
<gene>
    <name evidence="4" type="ORF">G5B36_11070</name>
    <name evidence="3" type="ORF">L0N08_14740</name>
</gene>
<dbReference type="Proteomes" id="UP001299608">
    <property type="component" value="Unassembled WGS sequence"/>
</dbReference>
<dbReference type="EMBL" id="JAKNGE010000017">
    <property type="protein sequence ID" value="MCG4746677.1"/>
    <property type="molecule type" value="Genomic_DNA"/>
</dbReference>
<dbReference type="RefSeq" id="WP_117560509.1">
    <property type="nucleotide sequence ID" value="NZ_BAABZL010000001.1"/>
</dbReference>
<evidence type="ECO:0000259" key="1">
    <source>
        <dbReference type="Pfam" id="PF08348"/>
    </source>
</evidence>
<dbReference type="AlphaFoldDB" id="A0AAX1SIB4"/>
<accession>A0AAX1SIB4</accession>
<dbReference type="EMBL" id="JAAITT010000013">
    <property type="protein sequence ID" value="NSJ49241.1"/>
    <property type="molecule type" value="Genomic_DNA"/>
</dbReference>
<dbReference type="InterPro" id="IPR013559">
    <property type="entry name" value="YheO"/>
</dbReference>